<organism evidence="1">
    <name type="scientific">Caldimicrobium thiodismutans</name>
    <dbReference type="NCBI Taxonomy" id="1653476"/>
    <lineage>
        <taxon>Bacteria</taxon>
        <taxon>Pseudomonadati</taxon>
        <taxon>Thermodesulfobacteriota</taxon>
        <taxon>Thermodesulfobacteria</taxon>
        <taxon>Thermodesulfobacteriales</taxon>
        <taxon>Thermodesulfobacteriaceae</taxon>
        <taxon>Caldimicrobium</taxon>
    </lineage>
</organism>
<dbReference type="EMBL" id="DSZU01000144">
    <property type="protein sequence ID" value="HGV55973.1"/>
    <property type="molecule type" value="Genomic_DNA"/>
</dbReference>
<dbReference type="GO" id="GO:1904047">
    <property type="term" value="F:S-adenosyl-L-methionine binding"/>
    <property type="evidence" value="ECO:0007669"/>
    <property type="project" value="TreeGrafter"/>
</dbReference>
<dbReference type="AlphaFoldDB" id="A0A832LWE7"/>
<dbReference type="SUPFAM" id="SSF102114">
    <property type="entry name" value="Radical SAM enzymes"/>
    <property type="match status" value="1"/>
</dbReference>
<gene>
    <name evidence="1" type="ORF">ENT73_07860</name>
</gene>
<proteinExistence type="predicted"/>
<dbReference type="PANTHER" id="PTHR37822">
    <property type="entry name" value="SPORE PHOTOPRODUCT LYASE-RELATED"/>
    <property type="match status" value="1"/>
</dbReference>
<dbReference type="Pfam" id="PF20903">
    <property type="entry name" value="SPL"/>
    <property type="match status" value="1"/>
</dbReference>
<dbReference type="PANTHER" id="PTHR37822:SF2">
    <property type="entry name" value="SPORE PHOTOPRODUCT LYASE"/>
    <property type="match status" value="1"/>
</dbReference>
<dbReference type="GO" id="GO:0051539">
    <property type="term" value="F:4 iron, 4 sulfur cluster binding"/>
    <property type="evidence" value="ECO:0007669"/>
    <property type="project" value="TreeGrafter"/>
</dbReference>
<reference evidence="1" key="1">
    <citation type="journal article" date="2020" name="mSystems">
        <title>Genome- and Community-Level Interaction Insights into Carbon Utilization and Element Cycling Functions of Hydrothermarchaeota in Hydrothermal Sediment.</title>
        <authorList>
            <person name="Zhou Z."/>
            <person name="Liu Y."/>
            <person name="Xu W."/>
            <person name="Pan J."/>
            <person name="Luo Z.H."/>
            <person name="Li M."/>
        </authorList>
    </citation>
    <scope>NUCLEOTIDE SEQUENCE [LARGE SCALE GENOMIC DNA]</scope>
    <source>
        <strain evidence="1">SpSt-605</strain>
    </source>
</reference>
<dbReference type="Gene3D" id="3.40.50.12110">
    <property type="match status" value="1"/>
</dbReference>
<name>A0A832LWE7_9BACT</name>
<evidence type="ECO:0000313" key="1">
    <source>
        <dbReference type="EMBL" id="HGV55973.1"/>
    </source>
</evidence>
<comment type="caution">
    <text evidence="1">The sequence shown here is derived from an EMBL/GenBank/DDBJ whole genome shotgun (WGS) entry which is preliminary data.</text>
</comment>
<dbReference type="GO" id="GO:0042601">
    <property type="term" value="C:endospore-forming forespore"/>
    <property type="evidence" value="ECO:0007669"/>
    <property type="project" value="TreeGrafter"/>
</dbReference>
<keyword evidence="1" id="KW-0456">Lyase</keyword>
<dbReference type="Gene3D" id="3.80.30.30">
    <property type="match status" value="1"/>
</dbReference>
<dbReference type="GO" id="GO:0003913">
    <property type="term" value="F:DNA photolyase activity"/>
    <property type="evidence" value="ECO:0007669"/>
    <property type="project" value="TreeGrafter"/>
</dbReference>
<sequence length="365" mass="42385">MRIFVEEKALSYALTKEIISKYPYELIPSYEEFSWELLPEEELINQGKRRLFILDFKGEFLKPCPGTQNYICCGYQIFHIGEGCPLDCSYCILQLYLNRPGIKVWGNLLEDGFPRLKVYLSAQKRLGKVVRLGTGEFTDSLALESITHISEKLIKLWHALDPLALLELKTKVALSEEFFQGLKGDPRIIFAWSVNTEKIIREEERGTASLEARLKSAQLAIQKGFSVAFHFDPIILYEGAHEEYPLILEKILQTIEPSKIVWISLGTLRFPRALKEIAEKRFPESKIYAEEFIQGLDNKARYFLETRKALYRSFKKIISRVSDQVVFYFCMESERVWEEVLGLSLKSSEELRERLDRVAKRLCSL</sequence>
<dbReference type="InterPro" id="IPR049539">
    <property type="entry name" value="SPL"/>
</dbReference>
<accession>A0A832LWE7</accession>
<dbReference type="InterPro" id="IPR058240">
    <property type="entry name" value="rSAM_sf"/>
</dbReference>
<protein>
    <submittedName>
        <fullName evidence="1">DNA photolyase</fullName>
    </submittedName>
</protein>